<dbReference type="AlphaFoldDB" id="H2C5F6"/>
<reference evidence="1 2" key="1">
    <citation type="submission" date="2012-01" db="EMBL/GenBank/DDBJ databases">
        <title>Improved High-Quality Draft sequence of Metallosphaera yellowstonensis MK1.</title>
        <authorList>
            <consortium name="US DOE Joint Genome Institute"/>
            <person name="Lucas S."/>
            <person name="Han J."/>
            <person name="Cheng J.-F."/>
            <person name="Goodwin L."/>
            <person name="Pitluck S."/>
            <person name="Peters L."/>
            <person name="Teshima H."/>
            <person name="Detter J.C."/>
            <person name="Han C."/>
            <person name="Tapia R."/>
            <person name="Land M."/>
            <person name="Hauser L."/>
            <person name="Kyrpides N."/>
            <person name="Kozubal M."/>
            <person name="Macur R.E."/>
            <person name="Jay Z."/>
            <person name="Inskeep W."/>
            <person name="Woyke T."/>
        </authorList>
    </citation>
    <scope>NUCLEOTIDE SEQUENCE [LARGE SCALE GENOMIC DNA]</scope>
    <source>
        <strain evidence="1 2">MK1</strain>
    </source>
</reference>
<dbReference type="RefSeq" id="WP_009072634.1">
    <property type="nucleotide sequence ID" value="NZ_JH597768.1"/>
</dbReference>
<evidence type="ECO:0000313" key="2">
    <source>
        <dbReference type="Proteomes" id="UP000003980"/>
    </source>
</evidence>
<protein>
    <submittedName>
        <fullName evidence="1">Uncharacterized protein</fullName>
    </submittedName>
</protein>
<accession>H2C5F6</accession>
<sequence length="111" mass="12441">MRFKSLSVDKRSIEFCYNGVSVKVMLFDGELVVAEEITYEVATGSVLGNMRILLKSGKVYLISPFGQNEVKDPENILQGLRELSELVKGKSTQLYQELSKVLQSYGSRDSN</sequence>
<keyword evidence="2" id="KW-1185">Reference proteome</keyword>
<dbReference type="STRING" id="671065.MetMK1DRAFT_00017790"/>
<dbReference type="HOGENOM" id="CLU_2203979_0_0_2"/>
<proteinExistence type="predicted"/>
<dbReference type="EMBL" id="JH597768">
    <property type="protein sequence ID" value="EHP69033.1"/>
    <property type="molecule type" value="Genomic_DNA"/>
</dbReference>
<dbReference type="eggNOG" id="arCOG09692">
    <property type="taxonomic scope" value="Archaea"/>
</dbReference>
<dbReference type="OrthoDB" id="42404at2157"/>
<dbReference type="Proteomes" id="UP000003980">
    <property type="component" value="Unassembled WGS sequence"/>
</dbReference>
<evidence type="ECO:0000313" key="1">
    <source>
        <dbReference type="EMBL" id="EHP69033.1"/>
    </source>
</evidence>
<organism evidence="1 2">
    <name type="scientific">Metallosphaera yellowstonensis MK1</name>
    <dbReference type="NCBI Taxonomy" id="671065"/>
    <lineage>
        <taxon>Archaea</taxon>
        <taxon>Thermoproteota</taxon>
        <taxon>Thermoprotei</taxon>
        <taxon>Sulfolobales</taxon>
        <taxon>Sulfolobaceae</taxon>
        <taxon>Metallosphaera</taxon>
    </lineage>
</organism>
<name>H2C5F6_9CREN</name>
<gene>
    <name evidence="1" type="ORF">MetMK1DRAFT_00017790</name>
</gene>